<feature type="region of interest" description="Disordered" evidence="5">
    <location>
        <begin position="46"/>
        <end position="108"/>
    </location>
</feature>
<dbReference type="Ensembl" id="ENSGAGT00000013181.1">
    <property type="protein sequence ID" value="ENSGAGP00000011512.1"/>
    <property type="gene ID" value="ENSGAGG00000008884.1"/>
</dbReference>
<dbReference type="AlphaFoldDB" id="A0A452H9S4"/>
<keyword evidence="4" id="KW-0472">Membrane</keyword>
<evidence type="ECO:0000256" key="1">
    <source>
        <dbReference type="ARBA" id="ARBA00004127"/>
    </source>
</evidence>
<protein>
    <submittedName>
        <fullName evidence="6">Uncharacterized protein</fullName>
    </submittedName>
</protein>
<evidence type="ECO:0000256" key="2">
    <source>
        <dbReference type="ARBA" id="ARBA00022692"/>
    </source>
</evidence>
<reference evidence="6" key="2">
    <citation type="submission" date="2025-08" db="UniProtKB">
        <authorList>
            <consortium name="Ensembl"/>
        </authorList>
    </citation>
    <scope>IDENTIFICATION</scope>
</reference>
<proteinExistence type="predicted"/>
<feature type="compositionally biased region" description="Polar residues" evidence="5">
    <location>
        <begin position="57"/>
        <end position="74"/>
    </location>
</feature>
<comment type="subcellular location">
    <subcellularLocation>
        <location evidence="1">Endomembrane system</location>
        <topology evidence="1">Multi-pass membrane protein</topology>
    </subcellularLocation>
</comment>
<organism evidence="6 7">
    <name type="scientific">Gopherus agassizii</name>
    <name type="common">Agassiz's desert tortoise</name>
    <dbReference type="NCBI Taxonomy" id="38772"/>
    <lineage>
        <taxon>Eukaryota</taxon>
        <taxon>Metazoa</taxon>
        <taxon>Chordata</taxon>
        <taxon>Craniata</taxon>
        <taxon>Vertebrata</taxon>
        <taxon>Euteleostomi</taxon>
        <taxon>Archelosauria</taxon>
        <taxon>Testudinata</taxon>
        <taxon>Testudines</taxon>
        <taxon>Cryptodira</taxon>
        <taxon>Durocryptodira</taxon>
        <taxon>Testudinoidea</taxon>
        <taxon>Testudinidae</taxon>
        <taxon>Gopherus</taxon>
    </lineage>
</organism>
<keyword evidence="2" id="KW-0812">Transmembrane</keyword>
<name>A0A452H9S4_9SAUR</name>
<accession>A0A452H9S4</accession>
<evidence type="ECO:0000256" key="5">
    <source>
        <dbReference type="SAM" id="MobiDB-lite"/>
    </source>
</evidence>
<dbReference type="Pfam" id="PF02487">
    <property type="entry name" value="CLN3"/>
    <property type="match status" value="1"/>
</dbReference>
<evidence type="ECO:0000313" key="7">
    <source>
        <dbReference type="Proteomes" id="UP000291020"/>
    </source>
</evidence>
<keyword evidence="7" id="KW-1185">Reference proteome</keyword>
<sequence>MQMQGLCPVSNPPPLLSSCRLLGLCNNFAYVVMLSAAHDILSHNRVSCPQTPPVTPPSRNSSNTSRYDCNPISTGVSAVGRGLGSRRGGAGLVSNPPPELCPPGCALG</sequence>
<evidence type="ECO:0000256" key="4">
    <source>
        <dbReference type="ARBA" id="ARBA00023136"/>
    </source>
</evidence>
<dbReference type="GO" id="GO:0012505">
    <property type="term" value="C:endomembrane system"/>
    <property type="evidence" value="ECO:0007669"/>
    <property type="project" value="UniProtKB-SubCell"/>
</dbReference>
<keyword evidence="3" id="KW-1133">Transmembrane helix</keyword>
<evidence type="ECO:0000313" key="6">
    <source>
        <dbReference type="Ensembl" id="ENSGAGP00000011512.1"/>
    </source>
</evidence>
<dbReference type="STRING" id="38772.ENSGAGP00000011512"/>
<evidence type="ECO:0000256" key="3">
    <source>
        <dbReference type="ARBA" id="ARBA00022989"/>
    </source>
</evidence>
<dbReference type="GO" id="GO:0016020">
    <property type="term" value="C:membrane"/>
    <property type="evidence" value="ECO:0007669"/>
    <property type="project" value="InterPro"/>
</dbReference>
<reference evidence="7" key="1">
    <citation type="journal article" date="2017" name="PLoS ONE">
        <title>The Agassiz's desert tortoise genome provides a resource for the conservation of a threatened species.</title>
        <authorList>
            <person name="Tollis M."/>
            <person name="DeNardo D.F."/>
            <person name="Cornelius J.A."/>
            <person name="Dolby G.A."/>
            <person name="Edwards T."/>
            <person name="Henen B.T."/>
            <person name="Karl A.E."/>
            <person name="Murphy R.W."/>
            <person name="Kusumi K."/>
        </authorList>
    </citation>
    <scope>NUCLEOTIDE SEQUENCE [LARGE SCALE GENOMIC DNA]</scope>
</reference>
<reference evidence="6" key="3">
    <citation type="submission" date="2025-09" db="UniProtKB">
        <authorList>
            <consortium name="Ensembl"/>
        </authorList>
    </citation>
    <scope>IDENTIFICATION</scope>
</reference>
<dbReference type="Proteomes" id="UP000291020">
    <property type="component" value="Unassembled WGS sequence"/>
</dbReference>
<dbReference type="InterPro" id="IPR003492">
    <property type="entry name" value="Battenin_disease_Cln3"/>
</dbReference>
<feature type="compositionally biased region" description="Gly residues" evidence="5">
    <location>
        <begin position="81"/>
        <end position="91"/>
    </location>
</feature>